<feature type="compositionally biased region" description="Polar residues" evidence="8">
    <location>
        <begin position="697"/>
        <end position="718"/>
    </location>
</feature>
<dbReference type="GeneID" id="19905811"/>
<evidence type="ECO:0000313" key="10">
    <source>
        <dbReference type="EMBL" id="EON69240.1"/>
    </source>
</evidence>
<dbReference type="STRING" id="1168221.R7Z4X7"/>
<feature type="compositionally biased region" description="Basic and acidic residues" evidence="8">
    <location>
        <begin position="542"/>
        <end position="560"/>
    </location>
</feature>
<dbReference type="SUPFAM" id="SSF48371">
    <property type="entry name" value="ARM repeat"/>
    <property type="match status" value="1"/>
</dbReference>
<evidence type="ECO:0000256" key="8">
    <source>
        <dbReference type="SAM" id="MobiDB-lite"/>
    </source>
</evidence>
<dbReference type="eggNOG" id="KOG2956">
    <property type="taxonomic scope" value="Eukaryota"/>
</dbReference>
<dbReference type="AlphaFoldDB" id="R7Z4X7"/>
<feature type="compositionally biased region" description="Low complexity" evidence="8">
    <location>
        <begin position="890"/>
        <end position="904"/>
    </location>
</feature>
<comment type="similarity">
    <text evidence="2">Belongs to the CLASP family.</text>
</comment>
<dbReference type="EMBL" id="JH767609">
    <property type="protein sequence ID" value="EON69240.1"/>
    <property type="molecule type" value="Genomic_DNA"/>
</dbReference>
<evidence type="ECO:0000256" key="6">
    <source>
        <dbReference type="ARBA" id="ARBA00022776"/>
    </source>
</evidence>
<dbReference type="Pfam" id="PF12348">
    <property type="entry name" value="CLASP_N"/>
    <property type="match status" value="2"/>
</dbReference>
<dbReference type="InterPro" id="IPR011989">
    <property type="entry name" value="ARM-like"/>
</dbReference>
<feature type="region of interest" description="Disordered" evidence="8">
    <location>
        <begin position="618"/>
        <end position="740"/>
    </location>
</feature>
<dbReference type="PANTHER" id="PTHR21567:SF9">
    <property type="entry name" value="CLIP-ASSOCIATING PROTEIN"/>
    <property type="match status" value="1"/>
</dbReference>
<dbReference type="GO" id="GO:0008017">
    <property type="term" value="F:microtubule binding"/>
    <property type="evidence" value="ECO:0007669"/>
    <property type="project" value="TreeGrafter"/>
</dbReference>
<name>R7Z4X7_CONA1</name>
<dbReference type="InterPro" id="IPR034085">
    <property type="entry name" value="TOG"/>
</dbReference>
<accession>R7Z4X7</accession>
<keyword evidence="6" id="KW-0131">Cell cycle</keyword>
<dbReference type="GO" id="GO:0060172">
    <property type="term" value="P:astral microtubule depolymerization"/>
    <property type="evidence" value="ECO:0007669"/>
    <property type="project" value="TreeGrafter"/>
</dbReference>
<dbReference type="OrthoDB" id="46159at2759"/>
<feature type="domain" description="TOG" evidence="9">
    <location>
        <begin position="282"/>
        <end position="517"/>
    </location>
</feature>
<evidence type="ECO:0000256" key="4">
    <source>
        <dbReference type="ARBA" id="ARBA00022618"/>
    </source>
</evidence>
<keyword evidence="6" id="KW-0498">Mitosis</keyword>
<evidence type="ECO:0000256" key="2">
    <source>
        <dbReference type="ARBA" id="ARBA00009549"/>
    </source>
</evidence>
<feature type="region of interest" description="Disordered" evidence="8">
    <location>
        <begin position="796"/>
        <end position="825"/>
    </location>
</feature>
<protein>
    <recommendedName>
        <fullName evidence="9">TOG domain-containing protein</fullName>
    </recommendedName>
</protein>
<dbReference type="GO" id="GO:0005815">
    <property type="term" value="C:microtubule organizing center"/>
    <property type="evidence" value="ECO:0007669"/>
    <property type="project" value="TreeGrafter"/>
</dbReference>
<evidence type="ECO:0000256" key="3">
    <source>
        <dbReference type="ARBA" id="ARBA00011375"/>
    </source>
</evidence>
<feature type="compositionally biased region" description="Polar residues" evidence="8">
    <location>
        <begin position="666"/>
        <end position="676"/>
    </location>
</feature>
<dbReference type="InterPro" id="IPR024395">
    <property type="entry name" value="CLASP_N_dom"/>
</dbReference>
<dbReference type="InterPro" id="IPR016024">
    <property type="entry name" value="ARM-type_fold"/>
</dbReference>
<organism evidence="10 11">
    <name type="scientific">Coniosporium apollinis (strain CBS 100218)</name>
    <name type="common">Rock-inhabiting black yeast</name>
    <dbReference type="NCBI Taxonomy" id="1168221"/>
    <lineage>
        <taxon>Eukaryota</taxon>
        <taxon>Fungi</taxon>
        <taxon>Dikarya</taxon>
        <taxon>Ascomycota</taxon>
        <taxon>Pezizomycotina</taxon>
        <taxon>Dothideomycetes</taxon>
        <taxon>Dothideomycetes incertae sedis</taxon>
        <taxon>Coniosporium</taxon>
    </lineage>
</organism>
<evidence type="ECO:0000256" key="1">
    <source>
        <dbReference type="ARBA" id="ARBA00004186"/>
    </source>
</evidence>
<evidence type="ECO:0000259" key="9">
    <source>
        <dbReference type="SMART" id="SM01349"/>
    </source>
</evidence>
<dbReference type="Proteomes" id="UP000016924">
    <property type="component" value="Unassembled WGS sequence"/>
</dbReference>
<feature type="compositionally biased region" description="Low complexity" evidence="8">
    <location>
        <begin position="517"/>
        <end position="532"/>
    </location>
</feature>
<dbReference type="GO" id="GO:0090307">
    <property type="term" value="P:mitotic spindle assembly"/>
    <property type="evidence" value="ECO:0007669"/>
    <property type="project" value="TreeGrafter"/>
</dbReference>
<comment type="subcellular location">
    <subcellularLocation>
        <location evidence="1">Cytoplasm</location>
        <location evidence="1">Cytoskeleton</location>
        <location evidence="1">Spindle</location>
    </subcellularLocation>
</comment>
<proteinExistence type="inferred from homology"/>
<sequence>MEDQAASLLATLKKSSVAVDAKLTQFNNLKSSIKHLRVPEGAQAPILECIKYALAAQTSSSLVSSGFSTLGHFVKRLHLQDQTGIIVAQGSKLFPILLDRLGDARESHRNAASQSLADLWPICHAEVERIIREGALIGTNARAKEMGMRLVVKVHESDGMPFKSFVPLLVANLEDADGNVREAAKSAVVDLFCNAPDHAKTDLKKQMTRHNVRSSITTHIVSQLGLPGHAEVDLKASTISVSSMAPEHVRPDHGFGDSILSERPPPAEEVPVDPLYVHTQRELEDIFRTMLPHFEGREEEHNWLKRDKAITQLHRLTKGNAPEEFRTAFAAGIKSMQEGILKAANSLRTTFSSNGCLLVQELARTMGSALDPMAEIFLQNFIKVCAATKNIAAQNGNATVDAIFSSVSYSLRLLQHVSFATQDKNVQPRTFASGWLKTLLNKHAGHKALIEHSGGVDVAEQCLKKGLADANPKVREGTRSAYWVFVRLWPERAHAIMDTLDPKSKQLLEKDPGNPHASLASSQSSSGAGTLGKSVGTGSSRAELREKIAAQKREAQRKEAATQQAAKRLPERPNSAQSTFSPVKPTPARAPSALSLSQRGASSMTSLTAAAARSAVAQASSAPSGSLMAAPVRRPKRPELPRPATADPYASRNMSRRTGIAKPVTPTLSPANSPDKTTGKKSVASQSSAGAPPGRPQSPSLHTVRSKSRLGQSSHQKTASVPAAGPSSLASPDSSPSKYEDLTMVMPFGKTAAQEEPFRVRRPGIDKTMSVDSGIPSMVDGETFSMVIPSMVMPDRARSPRVSPAKATPRRSPLPVHNEDEGPMNGVVYSRSPLLRSVDSAVALENDEVQVYEDPFTADEPETLATETEPGKSVLEELPLNERNVERRQSSGSADTAATHSTTSEPARSPRKAAPTTNGEVTHDRAEVLRARRLLTSGIERIKSRSLDAHGFRRLQDLVRNNADIWGDSNQKFGELLLALLEYLEAPTTNTGPTSKPSSTASKALNLKAQVLATVRAMLALHPKESTPYYPRALCAVVAAKGACDSTSHMAAELEKTADEIIKHGRASDCIDAVLELLDSLPSSSSSGRPSSSSSSLASLGSATDNTAVGASSTTAAAALGALSALLQKSRTTSTSSAAVLPPARLTRLARTAARFLGDAAPDVRRAALELCVELHDCCRLNRKSNGDSNSNGEEVGKEFWRALGVGGEGEGEGGVGQGRLNLIAYYLARRGREAVVA</sequence>
<evidence type="ECO:0000256" key="5">
    <source>
        <dbReference type="ARBA" id="ARBA00022701"/>
    </source>
</evidence>
<comment type="subunit">
    <text evidence="3">Interacts with microtubules.</text>
</comment>
<feature type="region of interest" description="Disordered" evidence="8">
    <location>
        <begin position="854"/>
        <end position="925"/>
    </location>
</feature>
<dbReference type="GO" id="GO:1990023">
    <property type="term" value="C:mitotic spindle midzone"/>
    <property type="evidence" value="ECO:0007669"/>
    <property type="project" value="TreeGrafter"/>
</dbReference>
<keyword evidence="11" id="KW-1185">Reference proteome</keyword>
<dbReference type="OMA" id="GNAPHDF"/>
<dbReference type="GO" id="GO:0051301">
    <property type="term" value="P:cell division"/>
    <property type="evidence" value="ECO:0007669"/>
    <property type="project" value="UniProtKB-KW"/>
</dbReference>
<dbReference type="GO" id="GO:0005881">
    <property type="term" value="C:cytoplasmic microtubule"/>
    <property type="evidence" value="ECO:0007669"/>
    <property type="project" value="TreeGrafter"/>
</dbReference>
<dbReference type="Gene3D" id="1.25.10.10">
    <property type="entry name" value="Leucine-rich Repeat Variant"/>
    <property type="match status" value="3"/>
</dbReference>
<evidence type="ECO:0000313" key="11">
    <source>
        <dbReference type="Proteomes" id="UP000016924"/>
    </source>
</evidence>
<gene>
    <name evidence="10" type="ORF">W97_08500</name>
</gene>
<dbReference type="GO" id="GO:0005876">
    <property type="term" value="C:spindle microtubule"/>
    <property type="evidence" value="ECO:0007669"/>
    <property type="project" value="TreeGrafter"/>
</dbReference>
<keyword evidence="5" id="KW-0493">Microtubule</keyword>
<dbReference type="SMART" id="SM01349">
    <property type="entry name" value="TOG"/>
    <property type="match status" value="2"/>
</dbReference>
<feature type="region of interest" description="Disordered" evidence="8">
    <location>
        <begin position="505"/>
        <end position="599"/>
    </location>
</feature>
<dbReference type="RefSeq" id="XP_007784557.1">
    <property type="nucleotide sequence ID" value="XM_007786367.1"/>
</dbReference>
<feature type="domain" description="TOG" evidence="9">
    <location>
        <begin position="1"/>
        <end position="220"/>
    </location>
</feature>
<feature type="compositionally biased region" description="Low complexity" evidence="8">
    <location>
        <begin position="719"/>
        <end position="737"/>
    </location>
</feature>
<dbReference type="PANTHER" id="PTHR21567">
    <property type="entry name" value="CLASP"/>
    <property type="match status" value="1"/>
</dbReference>
<dbReference type="HOGENOM" id="CLU_004060_0_0_1"/>
<keyword evidence="4" id="KW-0132">Cell division</keyword>
<reference evidence="11" key="1">
    <citation type="submission" date="2012-06" db="EMBL/GenBank/DDBJ databases">
        <title>The genome sequence of Coniosporium apollinis CBS 100218.</title>
        <authorList>
            <consortium name="The Broad Institute Genome Sequencing Platform"/>
            <person name="Cuomo C."/>
            <person name="Gorbushina A."/>
            <person name="Noack S."/>
            <person name="Walker B."/>
            <person name="Young S.K."/>
            <person name="Zeng Q."/>
            <person name="Gargeya S."/>
            <person name="Fitzgerald M."/>
            <person name="Haas B."/>
            <person name="Abouelleil A."/>
            <person name="Alvarado L."/>
            <person name="Arachchi H.M."/>
            <person name="Berlin A.M."/>
            <person name="Chapman S.B."/>
            <person name="Goldberg J."/>
            <person name="Griggs A."/>
            <person name="Gujja S."/>
            <person name="Hansen M."/>
            <person name="Howarth C."/>
            <person name="Imamovic A."/>
            <person name="Larimer J."/>
            <person name="McCowan C."/>
            <person name="Montmayeur A."/>
            <person name="Murphy C."/>
            <person name="Neiman D."/>
            <person name="Pearson M."/>
            <person name="Priest M."/>
            <person name="Roberts A."/>
            <person name="Saif S."/>
            <person name="Shea T."/>
            <person name="Sisk P."/>
            <person name="Sykes S."/>
            <person name="Wortman J."/>
            <person name="Nusbaum C."/>
            <person name="Birren B."/>
        </authorList>
    </citation>
    <scope>NUCLEOTIDE SEQUENCE [LARGE SCALE GENOMIC DNA]</scope>
    <source>
        <strain evidence="11">CBS 100218</strain>
    </source>
</reference>
<evidence type="ECO:0000256" key="7">
    <source>
        <dbReference type="ARBA" id="ARBA00024889"/>
    </source>
</evidence>
<comment type="function">
    <text evidence="7">Microtubule binding protein that promotes the stabilization of dynamic microtubules. Required for mitotic spindle formation.</text>
</comment>